<dbReference type="SUPFAM" id="SSF56752">
    <property type="entry name" value="D-aminoacid aminotransferase-like PLP-dependent enzymes"/>
    <property type="match status" value="1"/>
</dbReference>
<keyword evidence="13" id="KW-1185">Reference proteome</keyword>
<evidence type="ECO:0000256" key="3">
    <source>
        <dbReference type="ARBA" id="ARBA00022576"/>
    </source>
</evidence>
<keyword evidence="7 11" id="KW-0100">Branched-chain amino acid biosynthesis</keyword>
<name>A0AA39LGZ8_9BILA</name>
<dbReference type="GO" id="GO:0004084">
    <property type="term" value="F:branched-chain-amino-acid transaminase activity"/>
    <property type="evidence" value="ECO:0007669"/>
    <property type="project" value="UniProtKB-EC"/>
</dbReference>
<protein>
    <recommendedName>
        <fullName evidence="11">Branched-chain-amino-acid aminotransferase</fullName>
        <ecNumber evidence="11">2.6.1.42</ecNumber>
    </recommendedName>
</protein>
<evidence type="ECO:0000256" key="7">
    <source>
        <dbReference type="ARBA" id="ARBA00023304"/>
    </source>
</evidence>
<evidence type="ECO:0000256" key="9">
    <source>
        <dbReference type="RuleBase" id="RU004106"/>
    </source>
</evidence>
<evidence type="ECO:0000256" key="10">
    <source>
        <dbReference type="RuleBase" id="RU004516"/>
    </source>
</evidence>
<evidence type="ECO:0000256" key="11">
    <source>
        <dbReference type="RuleBase" id="RU004517"/>
    </source>
</evidence>
<dbReference type="AlphaFoldDB" id="A0AA39LGZ8"/>
<dbReference type="EMBL" id="JAUCMV010000005">
    <property type="protein sequence ID" value="KAK0396917.1"/>
    <property type="molecule type" value="Genomic_DNA"/>
</dbReference>
<evidence type="ECO:0000256" key="8">
    <source>
        <dbReference type="PIRSR" id="PIRSR006468-1"/>
    </source>
</evidence>
<keyword evidence="5 11" id="KW-0808">Transferase</keyword>
<dbReference type="Gene3D" id="3.30.470.10">
    <property type="match status" value="1"/>
</dbReference>
<keyword evidence="4 11" id="KW-0028">Amino-acid biosynthesis</keyword>
<evidence type="ECO:0000256" key="1">
    <source>
        <dbReference type="ARBA" id="ARBA00001933"/>
    </source>
</evidence>
<dbReference type="GO" id="GO:0009099">
    <property type="term" value="P:L-valine biosynthetic process"/>
    <property type="evidence" value="ECO:0007669"/>
    <property type="project" value="TreeGrafter"/>
</dbReference>
<dbReference type="InterPro" id="IPR001544">
    <property type="entry name" value="Aminotrans_IV"/>
</dbReference>
<evidence type="ECO:0000256" key="2">
    <source>
        <dbReference type="ARBA" id="ARBA00009320"/>
    </source>
</evidence>
<comment type="catalytic activity">
    <reaction evidence="11">
        <text>L-leucine + 2-oxoglutarate = 4-methyl-2-oxopentanoate + L-glutamate</text>
        <dbReference type="Rhea" id="RHEA:18321"/>
        <dbReference type="ChEBI" id="CHEBI:16810"/>
        <dbReference type="ChEBI" id="CHEBI:17865"/>
        <dbReference type="ChEBI" id="CHEBI:29985"/>
        <dbReference type="ChEBI" id="CHEBI:57427"/>
        <dbReference type="EC" id="2.6.1.42"/>
    </reaction>
</comment>
<dbReference type="PROSITE" id="PS00770">
    <property type="entry name" value="AA_TRANSFER_CLASS_4"/>
    <property type="match status" value="1"/>
</dbReference>
<gene>
    <name evidence="12" type="ORF">QR680_001910</name>
</gene>
<comment type="caution">
    <text evidence="12">The sequence shown here is derived from an EMBL/GenBank/DDBJ whole genome shotgun (WGS) entry which is preliminary data.</text>
</comment>
<evidence type="ECO:0000313" key="13">
    <source>
        <dbReference type="Proteomes" id="UP001175271"/>
    </source>
</evidence>
<comment type="cofactor">
    <cofactor evidence="1 10">
        <name>pyridoxal 5'-phosphate</name>
        <dbReference type="ChEBI" id="CHEBI:597326"/>
    </cofactor>
</comment>
<evidence type="ECO:0000313" key="12">
    <source>
        <dbReference type="EMBL" id="KAK0396917.1"/>
    </source>
</evidence>
<dbReference type="PANTHER" id="PTHR11825:SF44">
    <property type="entry name" value="BRANCHED-CHAIN-AMINO-ACID AMINOTRANSFERASE"/>
    <property type="match status" value="1"/>
</dbReference>
<comment type="similarity">
    <text evidence="2 9">Belongs to the class-IV pyridoxal-phosphate-dependent aminotransferase family.</text>
</comment>
<evidence type="ECO:0000256" key="5">
    <source>
        <dbReference type="ARBA" id="ARBA00022679"/>
    </source>
</evidence>
<accession>A0AA39LGZ8</accession>
<dbReference type="NCBIfam" id="TIGR01123">
    <property type="entry name" value="ilvE_II"/>
    <property type="match status" value="1"/>
</dbReference>
<dbReference type="InterPro" id="IPR036038">
    <property type="entry name" value="Aminotransferase-like"/>
</dbReference>
<dbReference type="PANTHER" id="PTHR11825">
    <property type="entry name" value="SUBGROUP IIII AMINOTRANSFERASE"/>
    <property type="match status" value="1"/>
</dbReference>
<sequence>MKNFLTTGRQLVFSVRLASSSSLGQTARPAVSPGKVDTFYHRDLQITAATPEQMRPKPPLDSLKFGHNFADHMMEVDWNAESGWERPAISPLHNLSLHPGAKVLHYAIELFEGMKAYRGVDNKIRLFRPEMNMERMRRTATRSALPDFNTEECIKIISDLVKIDQEWVPYSNTSSLYIRPTLIGTDPTLGVGHPSEAKLFVLTGPAGAYYQTGFQPVSLLADSDFVRAFPGGVGSYKMGCNYSPTILVGRMAAEKGCQQVLWLFGEDEQLTEVGTMNIFVYWINEQGEEELITPPLDNGLILPGVTRHSLLELARSWNQFKVSERYITMAEVHKAIKEKRMREMFGAGTACVVSPVGRILHKDKTTGEYVELLIPTMESKPNLMQKFYETIMDIQYGRTEQPGWTRIVS</sequence>
<comment type="catalytic activity">
    <reaction evidence="11">
        <text>L-valine + 2-oxoglutarate = 3-methyl-2-oxobutanoate + L-glutamate</text>
        <dbReference type="Rhea" id="RHEA:24813"/>
        <dbReference type="ChEBI" id="CHEBI:11851"/>
        <dbReference type="ChEBI" id="CHEBI:16810"/>
        <dbReference type="ChEBI" id="CHEBI:29985"/>
        <dbReference type="ChEBI" id="CHEBI:57762"/>
        <dbReference type="EC" id="2.6.1.42"/>
    </reaction>
</comment>
<keyword evidence="3 11" id="KW-0032">Aminotransferase</keyword>
<evidence type="ECO:0000256" key="4">
    <source>
        <dbReference type="ARBA" id="ARBA00022605"/>
    </source>
</evidence>
<dbReference type="InterPro" id="IPR033939">
    <property type="entry name" value="BCAT_family"/>
</dbReference>
<dbReference type="Proteomes" id="UP001175271">
    <property type="component" value="Unassembled WGS sequence"/>
</dbReference>
<dbReference type="GO" id="GO:0009098">
    <property type="term" value="P:L-leucine biosynthetic process"/>
    <property type="evidence" value="ECO:0007669"/>
    <property type="project" value="TreeGrafter"/>
</dbReference>
<proteinExistence type="inferred from homology"/>
<dbReference type="CDD" id="cd01557">
    <property type="entry name" value="BCAT_beta_family"/>
    <property type="match status" value="1"/>
</dbReference>
<feature type="modified residue" description="N6-(pyridoxal phosphate)lysine" evidence="8">
    <location>
        <position position="237"/>
    </location>
</feature>
<dbReference type="InterPro" id="IPR018300">
    <property type="entry name" value="Aminotrans_IV_CS"/>
</dbReference>
<evidence type="ECO:0000256" key="6">
    <source>
        <dbReference type="ARBA" id="ARBA00022898"/>
    </source>
</evidence>
<dbReference type="Gene3D" id="3.20.10.10">
    <property type="entry name" value="D-amino Acid Aminotransferase, subunit A, domain 2"/>
    <property type="match status" value="1"/>
</dbReference>
<dbReference type="InterPro" id="IPR043132">
    <property type="entry name" value="BCAT-like_C"/>
</dbReference>
<dbReference type="FunFam" id="3.20.10.10:FF:000007">
    <property type="entry name" value="Branched-chain-amino-acid aminotransferase, mitochondrial"/>
    <property type="match status" value="1"/>
</dbReference>
<dbReference type="GO" id="GO:0005739">
    <property type="term" value="C:mitochondrion"/>
    <property type="evidence" value="ECO:0007669"/>
    <property type="project" value="TreeGrafter"/>
</dbReference>
<reference evidence="12" key="1">
    <citation type="submission" date="2023-06" db="EMBL/GenBank/DDBJ databases">
        <title>Genomic analysis of the entomopathogenic nematode Steinernema hermaphroditum.</title>
        <authorList>
            <person name="Schwarz E.M."/>
            <person name="Heppert J.K."/>
            <person name="Baniya A."/>
            <person name="Schwartz H.T."/>
            <person name="Tan C.-H."/>
            <person name="Antoshechkin I."/>
            <person name="Sternberg P.W."/>
            <person name="Goodrich-Blair H."/>
            <person name="Dillman A.R."/>
        </authorList>
    </citation>
    <scope>NUCLEOTIDE SEQUENCE</scope>
    <source>
        <strain evidence="12">PS9179</strain>
        <tissue evidence="12">Whole animal</tissue>
    </source>
</reference>
<dbReference type="InterPro" id="IPR005786">
    <property type="entry name" value="B_amino_transII"/>
</dbReference>
<dbReference type="Pfam" id="PF01063">
    <property type="entry name" value="Aminotran_4"/>
    <property type="match status" value="1"/>
</dbReference>
<comment type="catalytic activity">
    <reaction evidence="11">
        <text>L-isoleucine + 2-oxoglutarate = (S)-3-methyl-2-oxopentanoate + L-glutamate</text>
        <dbReference type="Rhea" id="RHEA:24801"/>
        <dbReference type="ChEBI" id="CHEBI:16810"/>
        <dbReference type="ChEBI" id="CHEBI:29985"/>
        <dbReference type="ChEBI" id="CHEBI:35146"/>
        <dbReference type="ChEBI" id="CHEBI:58045"/>
        <dbReference type="EC" id="2.6.1.42"/>
    </reaction>
</comment>
<organism evidence="12 13">
    <name type="scientific">Steinernema hermaphroditum</name>
    <dbReference type="NCBI Taxonomy" id="289476"/>
    <lineage>
        <taxon>Eukaryota</taxon>
        <taxon>Metazoa</taxon>
        <taxon>Ecdysozoa</taxon>
        <taxon>Nematoda</taxon>
        <taxon>Chromadorea</taxon>
        <taxon>Rhabditida</taxon>
        <taxon>Tylenchina</taxon>
        <taxon>Panagrolaimomorpha</taxon>
        <taxon>Strongyloidoidea</taxon>
        <taxon>Steinernematidae</taxon>
        <taxon>Steinernema</taxon>
    </lineage>
</organism>
<dbReference type="NCBIfam" id="NF009897">
    <property type="entry name" value="PRK13357.1"/>
    <property type="match status" value="1"/>
</dbReference>
<keyword evidence="6 10" id="KW-0663">Pyridoxal phosphate</keyword>
<dbReference type="PIRSF" id="PIRSF006468">
    <property type="entry name" value="BCAT1"/>
    <property type="match status" value="1"/>
</dbReference>
<dbReference type="InterPro" id="IPR043131">
    <property type="entry name" value="BCAT-like_N"/>
</dbReference>
<dbReference type="EC" id="2.6.1.42" evidence="11"/>
<dbReference type="FunFam" id="3.30.470.10:FF:000002">
    <property type="entry name" value="Branched-chain-amino-acid aminotransferase"/>
    <property type="match status" value="1"/>
</dbReference>